<reference evidence="3 4" key="1">
    <citation type="submission" date="2013-05" db="EMBL/GenBank/DDBJ databases">
        <title>Draft genome of the parasitic nematode Anyclostoma ceylanicum.</title>
        <authorList>
            <person name="Mitreva M."/>
        </authorList>
    </citation>
    <scope>NUCLEOTIDE SEQUENCE [LARGE SCALE GENOMIC DNA]</scope>
</reference>
<evidence type="ECO:0000313" key="3">
    <source>
        <dbReference type="EMBL" id="EPB70897.1"/>
    </source>
</evidence>
<accession>A0A0D6LTD6</accession>
<feature type="compositionally biased region" description="Basic and acidic residues" evidence="1">
    <location>
        <begin position="229"/>
        <end position="242"/>
    </location>
</feature>
<name>A0A0D6LTD6_9BILA</name>
<evidence type="ECO:0000313" key="4">
    <source>
        <dbReference type="Proteomes" id="UP000054495"/>
    </source>
</evidence>
<dbReference type="Proteomes" id="UP000054495">
    <property type="component" value="Unassembled WGS sequence"/>
</dbReference>
<dbReference type="GO" id="GO:0005929">
    <property type="term" value="C:cilium"/>
    <property type="evidence" value="ECO:0007669"/>
    <property type="project" value="TreeGrafter"/>
</dbReference>
<feature type="compositionally biased region" description="Polar residues" evidence="1">
    <location>
        <begin position="24"/>
        <end position="43"/>
    </location>
</feature>
<evidence type="ECO:0000256" key="1">
    <source>
        <dbReference type="SAM" id="MobiDB-lite"/>
    </source>
</evidence>
<dbReference type="PANTHER" id="PTHR13371:SF0">
    <property type="entry name" value="CENTROSOMAL PROTEIN OF 104 KDA"/>
    <property type="match status" value="1"/>
</dbReference>
<gene>
    <name evidence="3" type="ORF">ANCCEY_10001</name>
</gene>
<feature type="domain" description="Centrosomal protein CEP104 Zn finger" evidence="2">
    <location>
        <begin position="346"/>
        <end position="423"/>
    </location>
</feature>
<evidence type="ECO:0000259" key="2">
    <source>
        <dbReference type="Pfam" id="PF21039"/>
    </source>
</evidence>
<dbReference type="PANTHER" id="PTHR13371">
    <property type="entry name" value="GLYCINE-, GLUTAMATE-, THIENYLCYCLOHEXYLPIPERIDINE-BINDING PROTEIN"/>
    <property type="match status" value="1"/>
</dbReference>
<feature type="region of interest" description="Disordered" evidence="1">
    <location>
        <begin position="179"/>
        <end position="242"/>
    </location>
</feature>
<sequence>MSSHHFDEEYKEYMERRERERSRTVATSKSARFKPTSTEQPEPQLSEEKRAQLKGDGSYDIPNNVYHSSGYASRRSELGEDPISTVRTLRNQLRRMAIQCEKDDTPVRAHLCERACDRLSAVEGELTALGRQRSNAVFNGDTRKADQIARRMEELKEDAVRDTYSDLVMDKNEMKAFGVNSEWTPAKRPEEPKPIPQAPPTPVKRKTKPVTIQTQTDRPVSAVSSKTPVEPKKMTKSPPRDVKRNARLSAILAAQQPPTGNPTGQRYDDPYQLPNYAGSCQFCGEAAPDFGMASRLENHYKTSCMMMSKCRFCSKVVMGYPLEVGCPIDWGGARGNSGEVAISEKSVLPVPQHDDHVINRCSFVSGRMTRCSSCGMAIDATDNSSGVGHPMCRGRPPPGGAQWCPLCAVAVDDTKQAWKTHLTTECYNNPRRSGPEVEFDTAPEVKSESKTRPNSSVSTKGGTSGGGRMIDANKLVAALQDVQQRKKQESLKKKAATTTKEAETQ</sequence>
<keyword evidence="4" id="KW-1185">Reference proteome</keyword>
<dbReference type="InterPro" id="IPR048738">
    <property type="entry name" value="CEP104_Znf"/>
</dbReference>
<dbReference type="Pfam" id="PF21039">
    <property type="entry name" value="CEP104_ZnF"/>
    <property type="match status" value="2"/>
</dbReference>
<feature type="compositionally biased region" description="Basic and acidic residues" evidence="1">
    <location>
        <begin position="483"/>
        <end position="492"/>
    </location>
</feature>
<feature type="region of interest" description="Disordered" evidence="1">
    <location>
        <begin position="1"/>
        <end position="82"/>
    </location>
</feature>
<organism evidence="3 4">
    <name type="scientific">Ancylostoma ceylanicum</name>
    <dbReference type="NCBI Taxonomy" id="53326"/>
    <lineage>
        <taxon>Eukaryota</taxon>
        <taxon>Metazoa</taxon>
        <taxon>Ecdysozoa</taxon>
        <taxon>Nematoda</taxon>
        <taxon>Chromadorea</taxon>
        <taxon>Rhabditida</taxon>
        <taxon>Rhabditina</taxon>
        <taxon>Rhabditomorpha</taxon>
        <taxon>Strongyloidea</taxon>
        <taxon>Ancylostomatidae</taxon>
        <taxon>Ancylostomatinae</taxon>
        <taxon>Ancylostoma</taxon>
    </lineage>
</organism>
<feature type="region of interest" description="Disordered" evidence="1">
    <location>
        <begin position="430"/>
        <end position="469"/>
    </location>
</feature>
<protein>
    <recommendedName>
        <fullName evidence="2">Centrosomal protein CEP104 Zn finger domain-containing protein</fullName>
    </recommendedName>
</protein>
<feature type="compositionally biased region" description="Polar residues" evidence="1">
    <location>
        <begin position="212"/>
        <end position="227"/>
    </location>
</feature>
<feature type="region of interest" description="Disordered" evidence="1">
    <location>
        <begin position="481"/>
        <end position="505"/>
    </location>
</feature>
<dbReference type="InterPro" id="IPR052607">
    <property type="entry name" value="CEP104-like"/>
</dbReference>
<feature type="compositionally biased region" description="Basic and acidic residues" evidence="1">
    <location>
        <begin position="1"/>
        <end position="23"/>
    </location>
</feature>
<dbReference type="EMBL" id="KE125153">
    <property type="protein sequence ID" value="EPB70897.1"/>
    <property type="molecule type" value="Genomic_DNA"/>
</dbReference>
<proteinExistence type="predicted"/>
<feature type="domain" description="Centrosomal protein CEP104 Zn finger" evidence="2">
    <location>
        <begin position="279"/>
        <end position="318"/>
    </location>
</feature>
<dbReference type="AlphaFoldDB" id="A0A0D6LTD6"/>